<dbReference type="PANTHER" id="PTHR23508:SF10">
    <property type="entry name" value="CARBOXYLIC ACID TRANSPORTER PROTEIN HOMOLOG"/>
    <property type="match status" value="1"/>
</dbReference>
<feature type="transmembrane region" description="Helical" evidence="5">
    <location>
        <begin position="385"/>
        <end position="405"/>
    </location>
</feature>
<feature type="transmembrane region" description="Helical" evidence="5">
    <location>
        <begin position="60"/>
        <end position="82"/>
    </location>
</feature>
<name>A0A8G2CHT7_ACIRU</name>
<keyword evidence="8" id="KW-1185">Reference proteome</keyword>
<protein>
    <submittedName>
        <fullName evidence="7">Sugar transporter</fullName>
    </submittedName>
</protein>
<feature type="transmembrane region" description="Helical" evidence="5">
    <location>
        <begin position="89"/>
        <end position="106"/>
    </location>
</feature>
<feature type="transmembrane region" description="Helical" evidence="5">
    <location>
        <begin position="319"/>
        <end position="335"/>
    </location>
</feature>
<accession>A0A8G2CHT7</accession>
<dbReference type="AlphaFoldDB" id="A0A8G2CHT7"/>
<sequence>MSANSFSVLDEQQFKAFHWRALITTGLGVFCDGFDLSSIGIVLPLVLASFGIAKIGGIEAAMLAGSALIGAALGALIFGVLGQGGRKRFYGLDVLLMGIMAIAQAFAPNLEWLIAIRFVLGIGIGADYVLSPTIMAEHANRANRGKTIGLGFGLMWPLGALGAGLLNFGLAGIGLPHDMQWRIVLAAGAVPAFAVLYLRRTMPETARFLARIGNEPGAAVEVIRQISGSTVAQPAADTRAFATVFASHARMIFSAALLWLLFDIVVYSGILFGPSLIAKSLGLGPVEFTLLMSIVFSLPSAFVYANFGLDRWGRKPIQVWGFVGAALLLLVFALLKQNLAAVPLLGLFVFGLYTVAINGPSIVSGAGILGVELSPTRIRTVGQSITVVGGRIGASISAFLFPLLFTAIGEVGVIALLAGVSLLGAVATHFLVPETAGQSLEALNGDDLADTVPAAAQ</sequence>
<dbReference type="InterPro" id="IPR005829">
    <property type="entry name" value="Sugar_transporter_CS"/>
</dbReference>
<keyword evidence="3 5" id="KW-1133">Transmembrane helix</keyword>
<dbReference type="GO" id="GO:0005886">
    <property type="term" value="C:plasma membrane"/>
    <property type="evidence" value="ECO:0007669"/>
    <property type="project" value="TreeGrafter"/>
</dbReference>
<dbReference type="InterPro" id="IPR036259">
    <property type="entry name" value="MFS_trans_sf"/>
</dbReference>
<evidence type="ECO:0000313" key="7">
    <source>
        <dbReference type="EMBL" id="SIQ10726.1"/>
    </source>
</evidence>
<dbReference type="Proteomes" id="UP000186308">
    <property type="component" value="Unassembled WGS sequence"/>
</dbReference>
<dbReference type="InterPro" id="IPR020846">
    <property type="entry name" value="MFS_dom"/>
</dbReference>
<feature type="transmembrane region" description="Helical" evidence="5">
    <location>
        <begin position="150"/>
        <end position="173"/>
    </location>
</feature>
<comment type="subcellular location">
    <subcellularLocation>
        <location evidence="1">Membrane</location>
        <topology evidence="1">Multi-pass membrane protein</topology>
    </subcellularLocation>
</comment>
<dbReference type="InterPro" id="IPR005828">
    <property type="entry name" value="MFS_sugar_transport-like"/>
</dbReference>
<evidence type="ECO:0000256" key="4">
    <source>
        <dbReference type="ARBA" id="ARBA00023136"/>
    </source>
</evidence>
<keyword evidence="7" id="KW-0813">Transport</keyword>
<keyword evidence="2 5" id="KW-0812">Transmembrane</keyword>
<dbReference type="PANTHER" id="PTHR23508">
    <property type="entry name" value="CARBOXYLIC ACID TRANSPORTER PROTEIN HOMOLOG"/>
    <property type="match status" value="1"/>
</dbReference>
<feature type="domain" description="Major facilitator superfamily (MFS) profile" evidence="6">
    <location>
        <begin position="21"/>
        <end position="436"/>
    </location>
</feature>
<reference evidence="7 8" key="1">
    <citation type="submission" date="2017-01" db="EMBL/GenBank/DDBJ databases">
        <authorList>
            <person name="Varghese N."/>
            <person name="Submissions S."/>
        </authorList>
    </citation>
    <scope>NUCLEOTIDE SEQUENCE [LARGE SCALE GENOMIC DNA]</scope>
    <source>
        <strain evidence="7 8">ATCC 35905</strain>
    </source>
</reference>
<dbReference type="Gene3D" id="1.20.1250.20">
    <property type="entry name" value="MFS general substrate transporter like domains"/>
    <property type="match status" value="1"/>
</dbReference>
<evidence type="ECO:0000259" key="6">
    <source>
        <dbReference type="PROSITE" id="PS50850"/>
    </source>
</evidence>
<dbReference type="OrthoDB" id="9784658at2"/>
<feature type="transmembrane region" description="Helical" evidence="5">
    <location>
        <begin position="347"/>
        <end position="373"/>
    </location>
</feature>
<dbReference type="SUPFAM" id="SSF103473">
    <property type="entry name" value="MFS general substrate transporter"/>
    <property type="match status" value="1"/>
</dbReference>
<feature type="transmembrane region" description="Helical" evidence="5">
    <location>
        <begin position="179"/>
        <end position="198"/>
    </location>
</feature>
<dbReference type="RefSeq" id="WP_029312882.1">
    <property type="nucleotide sequence ID" value="NZ_FTNE01000001.1"/>
</dbReference>
<feature type="transmembrane region" description="Helical" evidence="5">
    <location>
        <begin position="256"/>
        <end position="276"/>
    </location>
</feature>
<evidence type="ECO:0000256" key="2">
    <source>
        <dbReference type="ARBA" id="ARBA00022692"/>
    </source>
</evidence>
<evidence type="ECO:0000313" key="8">
    <source>
        <dbReference type="Proteomes" id="UP000186308"/>
    </source>
</evidence>
<feature type="transmembrane region" description="Helical" evidence="5">
    <location>
        <begin position="112"/>
        <end position="130"/>
    </location>
</feature>
<dbReference type="EMBL" id="FTNE01000001">
    <property type="protein sequence ID" value="SIQ10726.1"/>
    <property type="molecule type" value="Genomic_DNA"/>
</dbReference>
<gene>
    <name evidence="7" type="ORF">SAMN05421828_101297</name>
</gene>
<feature type="transmembrane region" description="Helical" evidence="5">
    <location>
        <begin position="411"/>
        <end position="432"/>
    </location>
</feature>
<evidence type="ECO:0000256" key="5">
    <source>
        <dbReference type="SAM" id="Phobius"/>
    </source>
</evidence>
<dbReference type="GO" id="GO:0046943">
    <property type="term" value="F:carboxylic acid transmembrane transporter activity"/>
    <property type="evidence" value="ECO:0007669"/>
    <property type="project" value="TreeGrafter"/>
</dbReference>
<keyword evidence="7" id="KW-0762">Sugar transport</keyword>
<dbReference type="PROSITE" id="PS00217">
    <property type="entry name" value="SUGAR_TRANSPORT_2"/>
    <property type="match status" value="1"/>
</dbReference>
<dbReference type="Pfam" id="PF00083">
    <property type="entry name" value="Sugar_tr"/>
    <property type="match status" value="1"/>
</dbReference>
<evidence type="ECO:0000256" key="3">
    <source>
        <dbReference type="ARBA" id="ARBA00022989"/>
    </source>
</evidence>
<dbReference type="PROSITE" id="PS50850">
    <property type="entry name" value="MFS"/>
    <property type="match status" value="1"/>
</dbReference>
<proteinExistence type="predicted"/>
<keyword evidence="4 5" id="KW-0472">Membrane</keyword>
<evidence type="ECO:0000256" key="1">
    <source>
        <dbReference type="ARBA" id="ARBA00004141"/>
    </source>
</evidence>
<organism evidence="7 8">
    <name type="scientific">Acidiphilium rubrum</name>
    <dbReference type="NCBI Taxonomy" id="526"/>
    <lineage>
        <taxon>Bacteria</taxon>
        <taxon>Pseudomonadati</taxon>
        <taxon>Pseudomonadota</taxon>
        <taxon>Alphaproteobacteria</taxon>
        <taxon>Acetobacterales</taxon>
        <taxon>Acidocellaceae</taxon>
        <taxon>Acidiphilium</taxon>
    </lineage>
</organism>
<feature type="transmembrane region" description="Helical" evidence="5">
    <location>
        <begin position="288"/>
        <end position="307"/>
    </location>
</feature>
<comment type="caution">
    <text evidence="7">The sequence shown here is derived from an EMBL/GenBank/DDBJ whole genome shotgun (WGS) entry which is preliminary data.</text>
</comment>